<evidence type="ECO:0000256" key="3">
    <source>
        <dbReference type="ARBA" id="ARBA00019192"/>
    </source>
</evidence>
<dbReference type="Pfam" id="PF00472">
    <property type="entry name" value="RF-1"/>
    <property type="match status" value="1"/>
</dbReference>
<feature type="domain" description="Prokaryotic-type class I peptide chain release factors" evidence="8">
    <location>
        <begin position="244"/>
        <end position="260"/>
    </location>
</feature>
<reference evidence="9 10" key="1">
    <citation type="submission" date="2017-09" db="EMBL/GenBank/DDBJ databases">
        <title>Bacterial strain isolated from the female urinary microbiota.</title>
        <authorList>
            <person name="Thomas-White K."/>
            <person name="Kumar N."/>
            <person name="Forster S."/>
            <person name="Putonti C."/>
            <person name="Lawley T."/>
            <person name="Wolfe A.J."/>
        </authorList>
    </citation>
    <scope>NUCLEOTIDE SEQUENCE [LARGE SCALE GENOMIC DNA]</scope>
    <source>
        <strain evidence="9 10">UMB0852</strain>
    </source>
</reference>
<dbReference type="GO" id="GO:0005737">
    <property type="term" value="C:cytoplasm"/>
    <property type="evidence" value="ECO:0007669"/>
    <property type="project" value="UniProtKB-SubCell"/>
</dbReference>
<evidence type="ECO:0000256" key="7">
    <source>
        <dbReference type="SAM" id="Coils"/>
    </source>
</evidence>
<comment type="subcellular location">
    <subcellularLocation>
        <location evidence="6">Cytoplasm</location>
    </subcellularLocation>
</comment>
<dbReference type="NCBIfam" id="TIGR00020">
    <property type="entry name" value="prfB"/>
    <property type="match status" value="1"/>
</dbReference>
<keyword evidence="5 6" id="KW-0648">Protein biosynthesis</keyword>
<evidence type="ECO:0000313" key="9">
    <source>
        <dbReference type="EMBL" id="PMC58075.1"/>
    </source>
</evidence>
<dbReference type="InterPro" id="IPR000352">
    <property type="entry name" value="Pep_chain_release_fac_I"/>
</dbReference>
<dbReference type="Pfam" id="PF03462">
    <property type="entry name" value="PCRF"/>
    <property type="match status" value="1"/>
</dbReference>
<dbReference type="FunFam" id="3.30.160.20:FF:000010">
    <property type="entry name" value="Peptide chain release factor 2"/>
    <property type="match status" value="1"/>
</dbReference>
<dbReference type="OrthoDB" id="9806673at2"/>
<dbReference type="PANTHER" id="PTHR43116">
    <property type="entry name" value="PEPTIDE CHAIN RELEASE FACTOR 2"/>
    <property type="match status" value="1"/>
</dbReference>
<keyword evidence="10" id="KW-1185">Reference proteome</keyword>
<organism evidence="9 10">
    <name type="scientific">Dolosicoccus paucivorans</name>
    <dbReference type="NCBI Taxonomy" id="84521"/>
    <lineage>
        <taxon>Bacteria</taxon>
        <taxon>Bacillati</taxon>
        <taxon>Bacillota</taxon>
        <taxon>Bacilli</taxon>
        <taxon>Lactobacillales</taxon>
        <taxon>Aerococcaceae</taxon>
        <taxon>Dolosicoccus</taxon>
    </lineage>
</organism>
<sequence>MELHEIKHFLEDTRQKVDSFRGSLDLDRLEADIADFEQQMAEPTFWDDNQKAQTIITQLNHAKAEYQTFMEIDEGLSDAEMALELYEETDDEEMLLEIQSSIPELKKQIEDYEIQMLLSGEHDTNDAVLELHPGAGGTESQDWGSILLRMYQRWADDHGYSVEMIDYQPGDEAGIKSVTMTVKGHNAYGYLKSEKGVHRLVRISPFDSNARRHTSFCSIEVTPILDDTIEIEISPDDLRIDTYRASGAGGQHVNKTDSAVRITHLPTGITVQSQSQRSQLQNRETAMKLLQGRLYQLEEEKKQQELAAIKGSQSDIAWGSQIRSYVFHPYSMVKDHRTNYEVGNAQAVVDGELDSFIDAYLKWAMGHEEDTPTS</sequence>
<evidence type="ECO:0000313" key="10">
    <source>
        <dbReference type="Proteomes" id="UP000235682"/>
    </source>
</evidence>
<dbReference type="AlphaFoldDB" id="A0A2N6SLX7"/>
<feature type="modified residue" description="N5-methylglutamine" evidence="6">
    <location>
        <position position="251"/>
    </location>
</feature>
<evidence type="ECO:0000256" key="2">
    <source>
        <dbReference type="ARBA" id="ARBA00010835"/>
    </source>
</evidence>
<dbReference type="SMART" id="SM00937">
    <property type="entry name" value="PCRF"/>
    <property type="match status" value="1"/>
</dbReference>
<evidence type="ECO:0000259" key="8">
    <source>
        <dbReference type="PROSITE" id="PS00745"/>
    </source>
</evidence>
<dbReference type="EMBL" id="PNHE01000026">
    <property type="protein sequence ID" value="PMC58075.1"/>
    <property type="molecule type" value="Genomic_DNA"/>
</dbReference>
<dbReference type="PANTHER" id="PTHR43116:SF3">
    <property type="entry name" value="CLASS I PEPTIDE CHAIN RELEASE FACTOR"/>
    <property type="match status" value="1"/>
</dbReference>
<dbReference type="Proteomes" id="UP000235682">
    <property type="component" value="Unassembled WGS sequence"/>
</dbReference>
<dbReference type="PROSITE" id="PS00745">
    <property type="entry name" value="RF_PROK_I"/>
    <property type="match status" value="1"/>
</dbReference>
<dbReference type="InterPro" id="IPR004374">
    <property type="entry name" value="PrfB"/>
</dbReference>
<dbReference type="GO" id="GO:0016149">
    <property type="term" value="F:translation release factor activity, codon specific"/>
    <property type="evidence" value="ECO:0007669"/>
    <property type="project" value="UniProtKB-UniRule"/>
</dbReference>
<dbReference type="Gene3D" id="3.30.160.20">
    <property type="match status" value="1"/>
</dbReference>
<gene>
    <name evidence="6" type="primary">prfB</name>
    <name evidence="9" type="ORF">CJ205_06200</name>
</gene>
<comment type="function">
    <text evidence="1 6">Peptide chain release factor 2 directs the termination of translation in response to the peptide chain termination codons UGA and UAA.</text>
</comment>
<proteinExistence type="inferred from homology"/>
<dbReference type="SUPFAM" id="SSF75620">
    <property type="entry name" value="Release factor"/>
    <property type="match status" value="1"/>
</dbReference>
<dbReference type="InterPro" id="IPR045853">
    <property type="entry name" value="Pep_chain_release_fac_I_sf"/>
</dbReference>
<dbReference type="RefSeq" id="WP_102227965.1">
    <property type="nucleotide sequence ID" value="NZ_FNEL01000022.1"/>
</dbReference>
<comment type="caution">
    <text evidence="9">The sequence shown here is derived from an EMBL/GenBank/DDBJ whole genome shotgun (WGS) entry which is preliminary data.</text>
</comment>
<keyword evidence="4 6" id="KW-0488">Methylation</keyword>
<evidence type="ECO:0000256" key="4">
    <source>
        <dbReference type="ARBA" id="ARBA00022481"/>
    </source>
</evidence>
<dbReference type="Gene3D" id="1.20.58.410">
    <property type="entry name" value="Release factor"/>
    <property type="match status" value="1"/>
</dbReference>
<evidence type="ECO:0000256" key="6">
    <source>
        <dbReference type="HAMAP-Rule" id="MF_00094"/>
    </source>
</evidence>
<dbReference type="InterPro" id="IPR005139">
    <property type="entry name" value="PCRF"/>
</dbReference>
<keyword evidence="6" id="KW-0963">Cytoplasm</keyword>
<dbReference type="STRING" id="84521.SAMN04487994_102221"/>
<keyword evidence="7" id="KW-0175">Coiled coil</keyword>
<evidence type="ECO:0000256" key="5">
    <source>
        <dbReference type="ARBA" id="ARBA00022917"/>
    </source>
</evidence>
<protein>
    <recommendedName>
        <fullName evidence="3 6">Peptide chain release factor 2</fullName>
        <shortName evidence="6">RF-2</shortName>
    </recommendedName>
</protein>
<name>A0A2N6SLX7_9LACT</name>
<comment type="PTM">
    <text evidence="6">Methylated by PrmC. Methylation increases the termination efficiency of RF2.</text>
</comment>
<dbReference type="HAMAP" id="MF_00094">
    <property type="entry name" value="Rel_fac_2"/>
    <property type="match status" value="1"/>
</dbReference>
<accession>A0A2N6SLX7</accession>
<feature type="coiled-coil region" evidence="7">
    <location>
        <begin position="280"/>
        <end position="307"/>
    </location>
</feature>
<dbReference type="Gene3D" id="3.30.70.1660">
    <property type="match status" value="1"/>
</dbReference>
<comment type="similarity">
    <text evidence="2 6">Belongs to the prokaryotic/mitochondrial release factor family.</text>
</comment>
<evidence type="ECO:0000256" key="1">
    <source>
        <dbReference type="ARBA" id="ARBA00002613"/>
    </source>
</evidence>